<comment type="subcellular location">
    <subcellularLocation>
        <location evidence="10">Nucleus</location>
    </subcellularLocation>
    <subcellularLocation>
        <location evidence="10">Chromosome</location>
        <location evidence="10">Centromere</location>
        <location evidence="10">Kinetochore</location>
    </subcellularLocation>
</comment>
<evidence type="ECO:0000256" key="8">
    <source>
        <dbReference type="ARBA" id="ARBA00023306"/>
    </source>
</evidence>
<dbReference type="CDD" id="cd11565">
    <property type="entry name" value="RWD_Spc24"/>
    <property type="match status" value="1"/>
</dbReference>
<protein>
    <recommendedName>
        <fullName evidence="10">Kinetochore protein Spc24</fullName>
    </recommendedName>
</protein>
<dbReference type="OrthoDB" id="3344830at2759"/>
<proteinExistence type="inferred from homology"/>
<feature type="coiled-coil region" evidence="11">
    <location>
        <begin position="67"/>
        <end position="101"/>
    </location>
</feature>
<evidence type="ECO:0000256" key="2">
    <source>
        <dbReference type="ARBA" id="ARBA00022454"/>
    </source>
</evidence>
<evidence type="ECO:0000256" key="1">
    <source>
        <dbReference type="ARBA" id="ARBA00007804"/>
    </source>
</evidence>
<keyword evidence="13" id="KW-1185">Reference proteome</keyword>
<dbReference type="Pfam" id="PF08286">
    <property type="entry name" value="Spc24"/>
    <property type="match status" value="1"/>
</dbReference>
<sequence length="172" mass="19738">MDSLKDQNLASYSARIEDLERQLENTLSSIKSLRSSSQTKSTKSELKKLENEIFDSARSLTSLNMEINSLKLSYNEDLKRLDELETELAKLNDKFISHTANLQIDPDSTDSKAVDENANLIKLKLYQSLGLKFNQETREVLILNKSKNSVSLLKIDDTYSEYFISNYIWDSI</sequence>
<keyword evidence="9 10" id="KW-0137">Centromere</keyword>
<dbReference type="AlphaFoldDB" id="A0A1Q2YBH1"/>
<dbReference type="GO" id="GO:0051301">
    <property type="term" value="P:cell division"/>
    <property type="evidence" value="ECO:0007669"/>
    <property type="project" value="UniProtKB-UniRule"/>
</dbReference>
<dbReference type="InterPro" id="IPR013252">
    <property type="entry name" value="Ndc80_Spc24"/>
</dbReference>
<keyword evidence="4 10" id="KW-0498">Mitosis</keyword>
<dbReference type="PANTHER" id="PTHR22142:SF2">
    <property type="entry name" value="KINETOCHORE PROTEIN SPC24"/>
    <property type="match status" value="1"/>
</dbReference>
<dbReference type="GO" id="GO:0007059">
    <property type="term" value="P:chromosome segregation"/>
    <property type="evidence" value="ECO:0007669"/>
    <property type="project" value="TreeGrafter"/>
</dbReference>
<gene>
    <name evidence="12" type="ORF">PMKS-000294</name>
</gene>
<dbReference type="GO" id="GO:0031262">
    <property type="term" value="C:Ndc80 complex"/>
    <property type="evidence" value="ECO:0007669"/>
    <property type="project" value="TreeGrafter"/>
</dbReference>
<keyword evidence="2 10" id="KW-0158">Chromosome</keyword>
<evidence type="ECO:0000256" key="9">
    <source>
        <dbReference type="ARBA" id="ARBA00023328"/>
    </source>
</evidence>
<evidence type="ECO:0000256" key="3">
    <source>
        <dbReference type="ARBA" id="ARBA00022618"/>
    </source>
</evidence>
<evidence type="ECO:0000256" key="5">
    <source>
        <dbReference type="ARBA" id="ARBA00022838"/>
    </source>
</evidence>
<dbReference type="GO" id="GO:0005634">
    <property type="term" value="C:nucleus"/>
    <property type="evidence" value="ECO:0007669"/>
    <property type="project" value="UniProtKB-SubCell"/>
</dbReference>
<dbReference type="GO" id="GO:0008017">
    <property type="term" value="F:microtubule binding"/>
    <property type="evidence" value="ECO:0007669"/>
    <property type="project" value="TreeGrafter"/>
</dbReference>
<comment type="function">
    <text evidence="10">Acts as a component of the essential kinetochore-associated NDC80 complex, which is required for chromosome segregation and spindle checkpoint activity.</text>
</comment>
<keyword evidence="5 10" id="KW-0995">Kinetochore</keyword>
<dbReference type="Proteomes" id="UP000186136">
    <property type="component" value="Unassembled WGS sequence"/>
</dbReference>
<evidence type="ECO:0000313" key="13">
    <source>
        <dbReference type="Proteomes" id="UP000186136"/>
    </source>
</evidence>
<accession>A0A1Q2YBH1</accession>
<reference evidence="12 13" key="1">
    <citation type="submission" date="2016-08" db="EMBL/GenBank/DDBJ databases">
        <title>Whole genome shotgun sequence of Pichia membranifaciens KS47-1.</title>
        <authorList>
            <person name="Konishi M."/>
            <person name="Ishida M."/>
            <person name="Arakawa T."/>
            <person name="Kato Y."/>
            <person name="Horiuchi J."/>
        </authorList>
    </citation>
    <scope>NUCLEOTIDE SEQUENCE [LARGE SCALE GENOMIC DNA]</scope>
    <source>
        <strain evidence="12 13">KS47-1</strain>
    </source>
</reference>
<comment type="caution">
    <text evidence="12">The sequence shown here is derived from an EMBL/GenBank/DDBJ whole genome shotgun (WGS) entry which is preliminary data.</text>
</comment>
<evidence type="ECO:0000256" key="4">
    <source>
        <dbReference type="ARBA" id="ARBA00022776"/>
    </source>
</evidence>
<evidence type="ECO:0000256" key="10">
    <source>
        <dbReference type="RuleBase" id="RU368011"/>
    </source>
</evidence>
<dbReference type="InterPro" id="IPR038066">
    <property type="entry name" value="Spc24_Fungi_globular_sf"/>
</dbReference>
<evidence type="ECO:0000256" key="6">
    <source>
        <dbReference type="ARBA" id="ARBA00023054"/>
    </source>
</evidence>
<dbReference type="EMBL" id="BDGI01000010">
    <property type="protein sequence ID" value="GAV26838.1"/>
    <property type="molecule type" value="Genomic_DNA"/>
</dbReference>
<dbReference type="SUPFAM" id="SSF143026">
    <property type="entry name" value="Kinetochore globular domain"/>
    <property type="match status" value="1"/>
</dbReference>
<organism evidence="12 13">
    <name type="scientific">Pichia membranifaciens</name>
    <dbReference type="NCBI Taxonomy" id="4926"/>
    <lineage>
        <taxon>Eukaryota</taxon>
        <taxon>Fungi</taxon>
        <taxon>Dikarya</taxon>
        <taxon>Ascomycota</taxon>
        <taxon>Saccharomycotina</taxon>
        <taxon>Pichiomycetes</taxon>
        <taxon>Pichiales</taxon>
        <taxon>Pichiaceae</taxon>
        <taxon>Pichia</taxon>
    </lineage>
</organism>
<comment type="subunit">
    <text evidence="10">Component of the NDC80 complex.</text>
</comment>
<keyword evidence="3 10" id="KW-0132">Cell division</keyword>
<keyword evidence="8 10" id="KW-0131">Cell cycle</keyword>
<dbReference type="Gene3D" id="3.30.160.430">
    <property type="match status" value="1"/>
</dbReference>
<keyword evidence="6 11" id="KW-0175">Coiled coil</keyword>
<evidence type="ECO:0000256" key="11">
    <source>
        <dbReference type="SAM" id="Coils"/>
    </source>
</evidence>
<keyword evidence="7 10" id="KW-0539">Nucleus</keyword>
<comment type="similarity">
    <text evidence="1 10">Belongs to the SPC24 family.</text>
</comment>
<evidence type="ECO:0000313" key="12">
    <source>
        <dbReference type="EMBL" id="GAV26838.1"/>
    </source>
</evidence>
<dbReference type="PANTHER" id="PTHR22142">
    <property type="match status" value="1"/>
</dbReference>
<evidence type="ECO:0000256" key="7">
    <source>
        <dbReference type="ARBA" id="ARBA00023242"/>
    </source>
</evidence>
<feature type="coiled-coil region" evidence="11">
    <location>
        <begin position="9"/>
        <end position="36"/>
    </location>
</feature>
<name>A0A1Q2YBH1_9ASCO</name>